<sequence>MCVPVSPGNSRLIEFYPTKYGSIVPRWVAHLGNNLILDSDLRLLHLQEHKINDAGLTNWQKVSFVPTKADAMVIAFRMWLRKYSGGQFDWGTKFSGYLPPTPPKEQLLDRYRSHVLNCSSCRMALKGLKALEVTLQVISASIGIAAAMKQNVMTMAAKVVMVSTAMLFFAASKWLSHFIYKNFYFHDYNHALSKAKWISLI</sequence>
<feature type="domain" description="Pheophorbide a oxygenase" evidence="7">
    <location>
        <begin position="1"/>
        <end position="55"/>
    </location>
</feature>
<keyword evidence="4" id="KW-1133">Transmembrane helix</keyword>
<comment type="caution">
    <text evidence="8">The sequence shown here is derived from an EMBL/GenBank/DDBJ whole genome shotgun (WGS) entry which is preliminary data.</text>
</comment>
<evidence type="ECO:0000313" key="8">
    <source>
        <dbReference type="EMBL" id="KAF5188183.1"/>
    </source>
</evidence>
<reference evidence="8 9" key="1">
    <citation type="submission" date="2020-06" db="EMBL/GenBank/DDBJ databases">
        <title>Transcriptomic and genomic resources for Thalictrum thalictroides and T. hernandezii: Facilitating candidate gene discovery in an emerging model plant lineage.</title>
        <authorList>
            <person name="Arias T."/>
            <person name="Riano-Pachon D.M."/>
            <person name="Di Stilio V.S."/>
        </authorList>
    </citation>
    <scope>NUCLEOTIDE SEQUENCE [LARGE SCALE GENOMIC DNA]</scope>
    <source>
        <strain evidence="9">cv. WT478/WT964</strain>
        <tissue evidence="8">Leaves</tissue>
    </source>
</reference>
<gene>
    <name evidence="8" type="ORF">FRX31_022230</name>
</gene>
<protein>
    <submittedName>
        <fullName evidence="8">Pheophorbide a oxygenase protein</fullName>
    </submittedName>
</protein>
<evidence type="ECO:0000256" key="4">
    <source>
        <dbReference type="ARBA" id="ARBA00022989"/>
    </source>
</evidence>
<dbReference type="Proteomes" id="UP000554482">
    <property type="component" value="Unassembled WGS sequence"/>
</dbReference>
<evidence type="ECO:0000313" key="9">
    <source>
        <dbReference type="Proteomes" id="UP000554482"/>
    </source>
</evidence>
<keyword evidence="6" id="KW-0472">Membrane</keyword>
<dbReference type="SUPFAM" id="SSF55961">
    <property type="entry name" value="Bet v1-like"/>
    <property type="match status" value="1"/>
</dbReference>
<evidence type="ECO:0000256" key="3">
    <source>
        <dbReference type="ARBA" id="ARBA00022946"/>
    </source>
</evidence>
<dbReference type="AlphaFoldDB" id="A0A7J6VTF8"/>
<comment type="subcellular location">
    <subcellularLocation>
        <location evidence="1">Membrane</location>
    </subcellularLocation>
</comment>
<dbReference type="PANTHER" id="PTHR21266:SF32">
    <property type="entry name" value="CHOLESTEROL 7-DESATURASE NVD"/>
    <property type="match status" value="1"/>
</dbReference>
<evidence type="ECO:0000256" key="6">
    <source>
        <dbReference type="ARBA" id="ARBA00023136"/>
    </source>
</evidence>
<accession>A0A7J6VTF8</accession>
<keyword evidence="3" id="KW-0809">Transit peptide</keyword>
<keyword evidence="5" id="KW-0560">Oxidoreductase</keyword>
<dbReference type="GO" id="GO:0005737">
    <property type="term" value="C:cytoplasm"/>
    <property type="evidence" value="ECO:0007669"/>
    <property type="project" value="TreeGrafter"/>
</dbReference>
<dbReference type="InterPro" id="IPR050584">
    <property type="entry name" value="Cholesterol_7-desaturase"/>
</dbReference>
<organism evidence="8 9">
    <name type="scientific">Thalictrum thalictroides</name>
    <name type="common">Rue-anemone</name>
    <name type="synonym">Anemone thalictroides</name>
    <dbReference type="NCBI Taxonomy" id="46969"/>
    <lineage>
        <taxon>Eukaryota</taxon>
        <taxon>Viridiplantae</taxon>
        <taxon>Streptophyta</taxon>
        <taxon>Embryophyta</taxon>
        <taxon>Tracheophyta</taxon>
        <taxon>Spermatophyta</taxon>
        <taxon>Magnoliopsida</taxon>
        <taxon>Ranunculales</taxon>
        <taxon>Ranunculaceae</taxon>
        <taxon>Thalictroideae</taxon>
        <taxon>Thalictrum</taxon>
    </lineage>
</organism>
<evidence type="ECO:0000256" key="2">
    <source>
        <dbReference type="ARBA" id="ARBA00022692"/>
    </source>
</evidence>
<dbReference type="OrthoDB" id="426882at2759"/>
<dbReference type="PANTHER" id="PTHR21266">
    <property type="entry name" value="IRON-SULFUR DOMAIN CONTAINING PROTEIN"/>
    <property type="match status" value="1"/>
</dbReference>
<proteinExistence type="predicted"/>
<dbReference type="GO" id="GO:0010277">
    <property type="term" value="F:chlorophyllide a oxygenase activity"/>
    <property type="evidence" value="ECO:0007669"/>
    <property type="project" value="InterPro"/>
</dbReference>
<dbReference type="EMBL" id="JABWDY010027095">
    <property type="protein sequence ID" value="KAF5188183.1"/>
    <property type="molecule type" value="Genomic_DNA"/>
</dbReference>
<name>A0A7J6VTF8_THATH</name>
<dbReference type="GO" id="GO:0016020">
    <property type="term" value="C:membrane"/>
    <property type="evidence" value="ECO:0007669"/>
    <property type="project" value="UniProtKB-SubCell"/>
</dbReference>
<evidence type="ECO:0000256" key="5">
    <source>
        <dbReference type="ARBA" id="ARBA00023002"/>
    </source>
</evidence>
<keyword evidence="2" id="KW-0812">Transmembrane</keyword>
<keyword evidence="9" id="KW-1185">Reference proteome</keyword>
<dbReference type="InterPro" id="IPR013626">
    <property type="entry name" value="PaO"/>
</dbReference>
<evidence type="ECO:0000259" key="7">
    <source>
        <dbReference type="Pfam" id="PF08417"/>
    </source>
</evidence>
<dbReference type="Pfam" id="PF08417">
    <property type="entry name" value="PaO"/>
    <property type="match status" value="1"/>
</dbReference>
<evidence type="ECO:0000256" key="1">
    <source>
        <dbReference type="ARBA" id="ARBA00004370"/>
    </source>
</evidence>